<gene>
    <name evidence="1" type="ORF">ARALYDRAFT_326746</name>
</gene>
<keyword evidence="2" id="KW-1185">Reference proteome</keyword>
<dbReference type="STRING" id="81972.D7M362"/>
<dbReference type="Gramene" id="fgenesh1_pm.C_scaffold_6001966">
    <property type="protein sequence ID" value="fgenesh1_pm.C_scaffold_6001966"/>
    <property type="gene ID" value="fgenesh1_pm.C_scaffold_6001966"/>
</dbReference>
<dbReference type="Proteomes" id="UP000008694">
    <property type="component" value="Unassembled WGS sequence"/>
</dbReference>
<dbReference type="AlphaFoldDB" id="D7M362"/>
<organism evidence="2">
    <name type="scientific">Arabidopsis lyrata subsp. lyrata</name>
    <name type="common">Lyre-leaved rock-cress</name>
    <dbReference type="NCBI Taxonomy" id="81972"/>
    <lineage>
        <taxon>Eukaryota</taxon>
        <taxon>Viridiplantae</taxon>
        <taxon>Streptophyta</taxon>
        <taxon>Embryophyta</taxon>
        <taxon>Tracheophyta</taxon>
        <taxon>Spermatophyta</taxon>
        <taxon>Magnoliopsida</taxon>
        <taxon>eudicotyledons</taxon>
        <taxon>Gunneridae</taxon>
        <taxon>Pentapetalae</taxon>
        <taxon>rosids</taxon>
        <taxon>malvids</taxon>
        <taxon>Brassicales</taxon>
        <taxon>Brassicaceae</taxon>
        <taxon>Camelineae</taxon>
        <taxon>Arabidopsis</taxon>
    </lineage>
</organism>
<accession>D7M362</accession>
<name>D7M362_ARALL</name>
<dbReference type="PANTHER" id="PTHR32278">
    <property type="entry name" value="F-BOX DOMAIN-CONTAINING PROTEIN"/>
    <property type="match status" value="1"/>
</dbReference>
<sequence length="247" mass="28024">MNFLDLAEECISAVISFTSPTTPAVSLLSPNCSASPWILIPFGRDFFPQILVCISINLYLDFPITSCSSVSANLLFSSTMEERFWMDKRSAKKCWMLSARKLDIIWVDSLEFWIWISIPDSRSINFISIVRGSCRASNGMLVRNPRKNKHIPSLQSNHSLLLEVSFFSTRTEVYNDRRVFLKQGMQRCREDGWLEIGVGEYYVGSDDEELEMSVLETIEGGWKGGIIVQGIEIRPKEVLGLGNTFSK</sequence>
<evidence type="ECO:0000313" key="1">
    <source>
        <dbReference type="EMBL" id="EFH48377.1"/>
    </source>
</evidence>
<dbReference type="PANTHER" id="PTHR32278:SF111">
    <property type="entry name" value="F-BOX PROTEIN PP2-B12-RELATED"/>
    <property type="match status" value="1"/>
</dbReference>
<evidence type="ECO:0008006" key="3">
    <source>
        <dbReference type="Google" id="ProtNLM"/>
    </source>
</evidence>
<evidence type="ECO:0000313" key="2">
    <source>
        <dbReference type="Proteomes" id="UP000008694"/>
    </source>
</evidence>
<dbReference type="HOGENOM" id="CLU_050973_0_0_1"/>
<dbReference type="Pfam" id="PF14299">
    <property type="entry name" value="PP2"/>
    <property type="match status" value="2"/>
</dbReference>
<reference evidence="2" key="1">
    <citation type="journal article" date="2011" name="Nat. Genet.">
        <title>The Arabidopsis lyrata genome sequence and the basis of rapid genome size change.</title>
        <authorList>
            <person name="Hu T.T."/>
            <person name="Pattyn P."/>
            <person name="Bakker E.G."/>
            <person name="Cao J."/>
            <person name="Cheng J.-F."/>
            <person name="Clark R.M."/>
            <person name="Fahlgren N."/>
            <person name="Fawcett J.A."/>
            <person name="Grimwood J."/>
            <person name="Gundlach H."/>
            <person name="Haberer G."/>
            <person name="Hollister J.D."/>
            <person name="Ossowski S."/>
            <person name="Ottilar R.P."/>
            <person name="Salamov A.A."/>
            <person name="Schneeberger K."/>
            <person name="Spannagl M."/>
            <person name="Wang X."/>
            <person name="Yang L."/>
            <person name="Nasrallah M.E."/>
            <person name="Bergelson J."/>
            <person name="Carrington J.C."/>
            <person name="Gaut B.S."/>
            <person name="Schmutz J."/>
            <person name="Mayer K.F.X."/>
            <person name="Van de Peer Y."/>
            <person name="Grigoriev I.V."/>
            <person name="Nordborg M."/>
            <person name="Weigel D."/>
            <person name="Guo Y.-L."/>
        </authorList>
    </citation>
    <scope>NUCLEOTIDE SEQUENCE [LARGE SCALE GENOMIC DNA]</scope>
    <source>
        <strain evidence="2">cv. MN47</strain>
    </source>
</reference>
<protein>
    <recommendedName>
        <fullName evidence="3">F-box family protein</fullName>
    </recommendedName>
</protein>
<dbReference type="EMBL" id="GL348718">
    <property type="protein sequence ID" value="EFH48377.1"/>
    <property type="molecule type" value="Genomic_DNA"/>
</dbReference>
<dbReference type="InterPro" id="IPR025886">
    <property type="entry name" value="PP2-like"/>
</dbReference>
<proteinExistence type="predicted"/>